<dbReference type="GO" id="GO:0004518">
    <property type="term" value="F:nuclease activity"/>
    <property type="evidence" value="ECO:0007669"/>
    <property type="project" value="UniProtKB-KW"/>
</dbReference>
<evidence type="ECO:0000259" key="4">
    <source>
        <dbReference type="SMART" id="SM00990"/>
    </source>
</evidence>
<keyword evidence="7" id="KW-1185">Reference proteome</keyword>
<evidence type="ECO:0000256" key="1">
    <source>
        <dbReference type="ARBA" id="ARBA00001946"/>
    </source>
</evidence>
<dbReference type="InterPro" id="IPR011856">
    <property type="entry name" value="tRNA_endonuc-like_dom_sf"/>
</dbReference>
<organism evidence="5 8">
    <name type="scientific">Arthrobacter bambusae</name>
    <dbReference type="NCBI Taxonomy" id="1338426"/>
    <lineage>
        <taxon>Bacteria</taxon>
        <taxon>Bacillati</taxon>
        <taxon>Actinomycetota</taxon>
        <taxon>Actinomycetes</taxon>
        <taxon>Micrococcales</taxon>
        <taxon>Micrococcaceae</taxon>
        <taxon>Arthrobacter</taxon>
    </lineage>
</organism>
<gene>
    <name evidence="5" type="ORF">J2S90_001688</name>
    <name evidence="6" type="ORF">J2S93_002265</name>
</gene>
<proteinExistence type="predicted"/>
<accession>A0AAW8DA98</accession>
<evidence type="ECO:0000256" key="3">
    <source>
        <dbReference type="ARBA" id="ARBA00022801"/>
    </source>
</evidence>
<dbReference type="AlphaFoldDB" id="A0AAW8DA98"/>
<dbReference type="InterPro" id="IPR014883">
    <property type="entry name" value="VRR_NUC"/>
</dbReference>
<dbReference type="Gene3D" id="3.40.1350.10">
    <property type="match status" value="1"/>
</dbReference>
<feature type="domain" description="VRR-NUC" evidence="4">
    <location>
        <begin position="1"/>
        <end position="85"/>
    </location>
</feature>
<comment type="caution">
    <text evidence="5">The sequence shown here is derived from an EMBL/GenBank/DDBJ whole genome shotgun (WGS) entry which is preliminary data.</text>
</comment>
<name>A0AAW8DA98_9MICC</name>
<protein>
    <recommendedName>
        <fullName evidence="4">VRR-NUC domain-containing protein</fullName>
    </recommendedName>
</protein>
<evidence type="ECO:0000313" key="8">
    <source>
        <dbReference type="Proteomes" id="UP001242995"/>
    </source>
</evidence>
<evidence type="ECO:0000256" key="2">
    <source>
        <dbReference type="ARBA" id="ARBA00022722"/>
    </source>
</evidence>
<dbReference type="SMART" id="SM00990">
    <property type="entry name" value="VRR_NUC"/>
    <property type="match status" value="1"/>
</dbReference>
<keyword evidence="3" id="KW-0378">Hydrolase</keyword>
<dbReference type="GO" id="GO:0003676">
    <property type="term" value="F:nucleic acid binding"/>
    <property type="evidence" value="ECO:0007669"/>
    <property type="project" value="InterPro"/>
</dbReference>
<reference evidence="5 7" key="1">
    <citation type="submission" date="2023-07" db="EMBL/GenBank/DDBJ databases">
        <title>Sorghum-associated microbial communities from plants grown in Nebraska, USA.</title>
        <authorList>
            <person name="Schachtman D."/>
        </authorList>
    </citation>
    <scope>NUCLEOTIDE SEQUENCE</scope>
    <source>
        <strain evidence="5">DS1006</strain>
        <strain evidence="6 7">DS1016</strain>
    </source>
</reference>
<comment type="cofactor">
    <cofactor evidence="1">
        <name>Mg(2+)</name>
        <dbReference type="ChEBI" id="CHEBI:18420"/>
    </cofactor>
</comment>
<sequence length="107" mass="11895">MAESRENPIERYLLSQCRANGFLCMKFVSPARGGIPDRIVVTPGAHGTVFVEVKRPGEKPEPRQLATHAKMRRFGAEVHVVDSREAVEQLMRYLSEASNAAQTKQSA</sequence>
<evidence type="ECO:0000313" key="6">
    <source>
        <dbReference type="EMBL" id="MDQ0180838.1"/>
    </source>
</evidence>
<keyword evidence="2" id="KW-0540">Nuclease</keyword>
<dbReference type="Proteomes" id="UP001242995">
    <property type="component" value="Unassembled WGS sequence"/>
</dbReference>
<dbReference type="Proteomes" id="UP001230951">
    <property type="component" value="Unassembled WGS sequence"/>
</dbReference>
<dbReference type="GO" id="GO:0016788">
    <property type="term" value="F:hydrolase activity, acting on ester bonds"/>
    <property type="evidence" value="ECO:0007669"/>
    <property type="project" value="InterPro"/>
</dbReference>
<dbReference type="EMBL" id="JAUSTF010000004">
    <property type="protein sequence ID" value="MDQ0180838.1"/>
    <property type="molecule type" value="Genomic_DNA"/>
</dbReference>
<dbReference type="EMBL" id="JAUSRG010000003">
    <property type="protein sequence ID" value="MDP9904733.1"/>
    <property type="molecule type" value="Genomic_DNA"/>
</dbReference>
<dbReference type="RefSeq" id="WP_306960614.1">
    <property type="nucleotide sequence ID" value="NZ_JAUSRG010000003.1"/>
</dbReference>
<evidence type="ECO:0000313" key="5">
    <source>
        <dbReference type="EMBL" id="MDP9904733.1"/>
    </source>
</evidence>
<evidence type="ECO:0000313" key="7">
    <source>
        <dbReference type="Proteomes" id="UP001230951"/>
    </source>
</evidence>